<dbReference type="InterPro" id="IPR010982">
    <property type="entry name" value="Lambda_DNA-bd_dom_sf"/>
</dbReference>
<dbReference type="InterPro" id="IPR010359">
    <property type="entry name" value="IrrE_HExxH"/>
</dbReference>
<dbReference type="PANTHER" id="PTHR43236">
    <property type="entry name" value="ANTITOXIN HIGA1"/>
    <property type="match status" value="1"/>
</dbReference>
<dbReference type="CDD" id="cd00093">
    <property type="entry name" value="HTH_XRE"/>
    <property type="match status" value="1"/>
</dbReference>
<dbReference type="Proteomes" id="UP000830198">
    <property type="component" value="Chromosome"/>
</dbReference>
<dbReference type="Gene3D" id="1.10.260.40">
    <property type="entry name" value="lambda repressor-like DNA-binding domains"/>
    <property type="match status" value="1"/>
</dbReference>
<proteinExistence type="inferred from homology"/>
<dbReference type="PANTHER" id="PTHR43236:SF1">
    <property type="entry name" value="BLL7220 PROTEIN"/>
    <property type="match status" value="1"/>
</dbReference>
<gene>
    <name evidence="3" type="ORF">MYF79_23610</name>
</gene>
<protein>
    <submittedName>
        <fullName evidence="3">XRE family transcriptional regulator</fullName>
    </submittedName>
</protein>
<dbReference type="SMART" id="SM00530">
    <property type="entry name" value="HTH_XRE"/>
    <property type="match status" value="1"/>
</dbReference>
<dbReference type="RefSeq" id="WP_247810285.1">
    <property type="nucleotide sequence ID" value="NZ_CP095855.1"/>
</dbReference>
<comment type="similarity">
    <text evidence="1">Belongs to the short-chain fatty acyl-CoA assimilation regulator (ScfR) family.</text>
</comment>
<dbReference type="Pfam" id="PF06114">
    <property type="entry name" value="Peptidase_M78"/>
    <property type="match status" value="1"/>
</dbReference>
<name>A0ABY4HYD1_CHIFI</name>
<dbReference type="SUPFAM" id="SSF47413">
    <property type="entry name" value="lambda repressor-like DNA-binding domains"/>
    <property type="match status" value="1"/>
</dbReference>
<sequence length="352" mass="40528">MAAINPEMIKLARESRGYSQNELCTLLGVAQGTISKIENAVMQPSEEVLSKLAQVLDYPVSFFSQPDYLYAPSYIYYRRRISMSKKSLAISEAKRNIIKLGLEKLLNSVDLPETNLFRWDVEDHGPIEQAAQLLRERWKLPRGKVDNISKVVEDNGIIIVLFDFEGEKVDGISLYTEKNHPVIFVNSTLPGDRFRLTIAHEVGHLILHFGKPIAETRDVEKEAFLFASELLVPTAEFRKDFDHLDFRALTNLKLYWKVSMSSLIYKAKQTGLITENQGKYLFAQLSALGYKTKEPLELNIPRETPTLLKEILQLHKEELGYSDEELSRLVHLNATDFKNYYQTDFQRLRIVR</sequence>
<dbReference type="InterPro" id="IPR001387">
    <property type="entry name" value="Cro/C1-type_HTH"/>
</dbReference>
<reference evidence="3 4" key="1">
    <citation type="submission" date="2022-04" db="EMBL/GenBank/DDBJ databases">
        <title>The arsenic-methylating capacity of Chitinophaga filiformis YT5 during chitin decomposition.</title>
        <authorList>
            <person name="Chen G."/>
            <person name="Liang Y."/>
        </authorList>
    </citation>
    <scope>NUCLEOTIDE SEQUENCE [LARGE SCALE GENOMIC DNA]</scope>
    <source>
        <strain evidence="3 4">YT5</strain>
    </source>
</reference>
<accession>A0ABY4HYD1</accession>
<evidence type="ECO:0000313" key="4">
    <source>
        <dbReference type="Proteomes" id="UP000830198"/>
    </source>
</evidence>
<dbReference type="PROSITE" id="PS50943">
    <property type="entry name" value="HTH_CROC1"/>
    <property type="match status" value="1"/>
</dbReference>
<feature type="domain" description="HTH cro/C1-type" evidence="2">
    <location>
        <begin position="9"/>
        <end position="63"/>
    </location>
</feature>
<organism evidence="3 4">
    <name type="scientific">Chitinophaga filiformis</name>
    <name type="common">Myxococcus filiformis</name>
    <name type="synonym">Flexibacter filiformis</name>
    <dbReference type="NCBI Taxonomy" id="104663"/>
    <lineage>
        <taxon>Bacteria</taxon>
        <taxon>Pseudomonadati</taxon>
        <taxon>Bacteroidota</taxon>
        <taxon>Chitinophagia</taxon>
        <taxon>Chitinophagales</taxon>
        <taxon>Chitinophagaceae</taxon>
        <taxon>Chitinophaga</taxon>
    </lineage>
</organism>
<evidence type="ECO:0000259" key="2">
    <source>
        <dbReference type="PROSITE" id="PS50943"/>
    </source>
</evidence>
<dbReference type="EMBL" id="CP095855">
    <property type="protein sequence ID" value="UPK67943.1"/>
    <property type="molecule type" value="Genomic_DNA"/>
</dbReference>
<evidence type="ECO:0000256" key="1">
    <source>
        <dbReference type="ARBA" id="ARBA00007227"/>
    </source>
</evidence>
<dbReference type="Pfam" id="PF01381">
    <property type="entry name" value="HTH_3"/>
    <property type="match status" value="1"/>
</dbReference>
<dbReference type="Gene3D" id="1.10.10.2910">
    <property type="match status" value="1"/>
</dbReference>
<dbReference type="InterPro" id="IPR052345">
    <property type="entry name" value="Rad_response_metalloprotease"/>
</dbReference>
<evidence type="ECO:0000313" key="3">
    <source>
        <dbReference type="EMBL" id="UPK67943.1"/>
    </source>
</evidence>
<keyword evidence="4" id="KW-1185">Reference proteome</keyword>